<dbReference type="RefSeq" id="WP_204656623.1">
    <property type="nucleotide sequence ID" value="NZ_CP056775.1"/>
</dbReference>
<evidence type="ECO:0000313" key="2">
    <source>
        <dbReference type="Proteomes" id="UP000612680"/>
    </source>
</evidence>
<proteinExistence type="predicted"/>
<organism evidence="1 2">
    <name type="scientific">Dyadobacter sandarakinus</name>
    <dbReference type="NCBI Taxonomy" id="2747268"/>
    <lineage>
        <taxon>Bacteria</taxon>
        <taxon>Pseudomonadati</taxon>
        <taxon>Bacteroidota</taxon>
        <taxon>Cytophagia</taxon>
        <taxon>Cytophagales</taxon>
        <taxon>Spirosomataceae</taxon>
        <taxon>Dyadobacter</taxon>
    </lineage>
</organism>
<dbReference type="Pfam" id="PF22028">
    <property type="entry name" value="DUF6934"/>
    <property type="match status" value="1"/>
</dbReference>
<name>A0ABX7IAZ1_9BACT</name>
<gene>
    <name evidence="1" type="ORF">HWI92_14925</name>
</gene>
<dbReference type="Proteomes" id="UP000612680">
    <property type="component" value="Chromosome"/>
</dbReference>
<evidence type="ECO:0000313" key="1">
    <source>
        <dbReference type="EMBL" id="QRR02106.1"/>
    </source>
</evidence>
<accession>A0ABX7IAZ1</accession>
<sequence>MKDAHYPFITNAGKTRFCFESVGKGKTVQKLVVYTLLTKDPPLYNLALGDSEDGNDFDDEVITNNGDMPKVIATVIRTLLKMLAKHQNASVYLAGNSRAKTRLYRIIINRKLAELKKYYEIYGVEDLEPEIYIPGKEYRAFIIKKLINVHDGNNKRQEC</sequence>
<dbReference type="EMBL" id="CP056775">
    <property type="protein sequence ID" value="QRR02106.1"/>
    <property type="molecule type" value="Genomic_DNA"/>
</dbReference>
<protein>
    <submittedName>
        <fullName evidence="1">Uncharacterized protein</fullName>
    </submittedName>
</protein>
<keyword evidence="2" id="KW-1185">Reference proteome</keyword>
<dbReference type="InterPro" id="IPR053865">
    <property type="entry name" value="DUF6934"/>
</dbReference>
<reference evidence="1 2" key="1">
    <citation type="submission" date="2020-06" db="EMBL/GenBank/DDBJ databases">
        <title>Dyadobacter sandarakinus sp. nov., isolated from the soil of the Arctic Yellow River Station.</title>
        <authorList>
            <person name="Zhang Y."/>
            <person name="Peng F."/>
        </authorList>
    </citation>
    <scope>NUCLEOTIDE SEQUENCE [LARGE SCALE GENOMIC DNA]</scope>
    <source>
        <strain evidence="1 2">Q3-56</strain>
    </source>
</reference>